<dbReference type="CDD" id="cd04301">
    <property type="entry name" value="NAT_SF"/>
    <property type="match status" value="1"/>
</dbReference>
<organism evidence="4 5">
    <name type="scientific">Ruegeria pomeroyi</name>
    <dbReference type="NCBI Taxonomy" id="89184"/>
    <lineage>
        <taxon>Bacteria</taxon>
        <taxon>Pseudomonadati</taxon>
        <taxon>Pseudomonadota</taxon>
        <taxon>Alphaproteobacteria</taxon>
        <taxon>Rhodobacterales</taxon>
        <taxon>Roseobacteraceae</taxon>
        <taxon>Ruegeria</taxon>
    </lineage>
</organism>
<dbReference type="PROSITE" id="PS51186">
    <property type="entry name" value="GNAT"/>
    <property type="match status" value="1"/>
</dbReference>
<proteinExistence type="predicted"/>
<keyword evidence="2" id="KW-0012">Acyltransferase</keyword>
<name>A0A9Q3WKZ2_9RHOB</name>
<dbReference type="AlphaFoldDB" id="A0A9Q3WKZ2"/>
<reference evidence="4" key="1">
    <citation type="journal article" date="2021" name="Environ. Microbiol.">
        <title>Cryptic niche differentiation of novel sediment ecotypes of Rugeria pomeroyi correlates with nitrate respiration.</title>
        <authorList>
            <person name="Lin X."/>
            <person name="McNichol J."/>
            <person name="Chu X."/>
            <person name="Qian Y."/>
            <person name="Luo H."/>
        </authorList>
    </citation>
    <scope>NUCLEOTIDE SEQUENCE</scope>
    <source>
        <strain evidence="4">SZCCDBB064</strain>
    </source>
</reference>
<dbReference type="EMBL" id="JAGQAF010000005">
    <property type="protein sequence ID" value="MCE8537679.1"/>
    <property type="molecule type" value="Genomic_DNA"/>
</dbReference>
<dbReference type="InterPro" id="IPR050832">
    <property type="entry name" value="Bact_Acetyltransf"/>
</dbReference>
<protein>
    <submittedName>
        <fullName evidence="4">GNAT family N-acetyltransferase</fullName>
    </submittedName>
</protein>
<dbReference type="RefSeq" id="WP_234219561.1">
    <property type="nucleotide sequence ID" value="NZ_JAGQAF010000005.1"/>
</dbReference>
<evidence type="ECO:0000313" key="4">
    <source>
        <dbReference type="EMBL" id="MCE8537679.1"/>
    </source>
</evidence>
<evidence type="ECO:0000256" key="2">
    <source>
        <dbReference type="ARBA" id="ARBA00023315"/>
    </source>
</evidence>
<dbReference type="PANTHER" id="PTHR43877:SF5">
    <property type="entry name" value="BLL8307 PROTEIN"/>
    <property type="match status" value="1"/>
</dbReference>
<dbReference type="Gene3D" id="3.40.630.30">
    <property type="match status" value="1"/>
</dbReference>
<comment type="caution">
    <text evidence="4">The sequence shown here is derived from an EMBL/GenBank/DDBJ whole genome shotgun (WGS) entry which is preliminary data.</text>
</comment>
<gene>
    <name evidence="4" type="ORF">KBY27_09435</name>
</gene>
<dbReference type="InterPro" id="IPR000182">
    <property type="entry name" value="GNAT_dom"/>
</dbReference>
<evidence type="ECO:0000313" key="5">
    <source>
        <dbReference type="Proteomes" id="UP000813672"/>
    </source>
</evidence>
<dbReference type="SUPFAM" id="SSF55729">
    <property type="entry name" value="Acyl-CoA N-acyltransferases (Nat)"/>
    <property type="match status" value="1"/>
</dbReference>
<dbReference type="Proteomes" id="UP000813672">
    <property type="component" value="Unassembled WGS sequence"/>
</dbReference>
<dbReference type="GO" id="GO:0016747">
    <property type="term" value="F:acyltransferase activity, transferring groups other than amino-acyl groups"/>
    <property type="evidence" value="ECO:0007669"/>
    <property type="project" value="InterPro"/>
</dbReference>
<evidence type="ECO:0000259" key="3">
    <source>
        <dbReference type="PROSITE" id="PS51186"/>
    </source>
</evidence>
<dbReference type="PANTHER" id="PTHR43877">
    <property type="entry name" value="AMINOALKYLPHOSPHONATE N-ACETYLTRANSFERASE-RELATED-RELATED"/>
    <property type="match status" value="1"/>
</dbReference>
<evidence type="ECO:0000256" key="1">
    <source>
        <dbReference type="ARBA" id="ARBA00022679"/>
    </source>
</evidence>
<accession>A0A9Q3WKZ2</accession>
<feature type="domain" description="N-acetyltransferase" evidence="3">
    <location>
        <begin position="4"/>
        <end position="155"/>
    </location>
</feature>
<sequence>MSEFTIERASPSAPEAAALIARHVALMASQSPEESCHVLDGSGLDSPDVAFFLLRQAGPAIGMGALKTLSGGALELKSMHTLVEARGTGAGRAMLEFLLDHARKQGASGVYLETGSTDDFLPARRLYETYGFAECGPFEGYAEDPWSTFMTLDLRGAA</sequence>
<dbReference type="Pfam" id="PF00583">
    <property type="entry name" value="Acetyltransf_1"/>
    <property type="match status" value="1"/>
</dbReference>
<dbReference type="InterPro" id="IPR016181">
    <property type="entry name" value="Acyl_CoA_acyltransferase"/>
</dbReference>
<keyword evidence="1" id="KW-0808">Transferase</keyword>